<evidence type="ECO:0000313" key="2">
    <source>
        <dbReference type="Proteomes" id="UP000095597"/>
    </source>
</evidence>
<protein>
    <recommendedName>
        <fullName evidence="3">DUF3168 domain-containing protein</fullName>
    </recommendedName>
</protein>
<reference evidence="1 2" key="1">
    <citation type="submission" date="2015-09" db="EMBL/GenBank/DDBJ databases">
        <authorList>
            <consortium name="Pathogen Informatics"/>
        </authorList>
    </citation>
    <scope>NUCLEOTIDE SEQUENCE [LARGE SCALE GENOMIC DNA]</scope>
    <source>
        <strain evidence="1 2">2789STDY5834961</strain>
    </source>
</reference>
<proteinExistence type="predicted"/>
<dbReference type="OrthoDB" id="2065060at2"/>
<dbReference type="AlphaFoldDB" id="A0A173S649"/>
<gene>
    <name evidence="1" type="ORF">ERS852573_00853</name>
</gene>
<dbReference type="RefSeq" id="WP_055213750.1">
    <property type="nucleotide sequence ID" value="NZ_CYXO01000004.1"/>
</dbReference>
<accession>A0A173S649</accession>
<dbReference type="Proteomes" id="UP000095597">
    <property type="component" value="Unassembled WGS sequence"/>
</dbReference>
<organism evidence="1 2">
    <name type="scientific">Dorea longicatena</name>
    <dbReference type="NCBI Taxonomy" id="88431"/>
    <lineage>
        <taxon>Bacteria</taxon>
        <taxon>Bacillati</taxon>
        <taxon>Bacillota</taxon>
        <taxon>Clostridia</taxon>
        <taxon>Lachnospirales</taxon>
        <taxon>Lachnospiraceae</taxon>
        <taxon>Dorea</taxon>
    </lineage>
</organism>
<name>A0A173S649_9FIRM</name>
<dbReference type="EMBL" id="CYXO01000004">
    <property type="protein sequence ID" value="CUM85944.1"/>
    <property type="molecule type" value="Genomic_DNA"/>
</dbReference>
<evidence type="ECO:0008006" key="3">
    <source>
        <dbReference type="Google" id="ProtNLM"/>
    </source>
</evidence>
<evidence type="ECO:0000313" key="1">
    <source>
        <dbReference type="EMBL" id="CUM85944.1"/>
    </source>
</evidence>
<sequence>MIDASNRVLTNIKTYVAETCKNVSNYSSKAPPEFPAVSVVQIDNPDACMDLENNENAVTSVIEIQCYSNKSNTETRNIINKCCDAMRMMGYRRTYGPKPVTNASDTSIYRTVARFTRLVSAVDEIEKFETKGAQSSLF</sequence>